<dbReference type="InterPro" id="IPR038595">
    <property type="entry name" value="LOR_sf"/>
</dbReference>
<evidence type="ECO:0008006" key="3">
    <source>
        <dbReference type="Google" id="ProtNLM"/>
    </source>
</evidence>
<organism evidence="2">
    <name type="scientific">Noctiluca scintillans</name>
    <name type="common">Sea sparkle</name>
    <name type="synonym">Red tide dinoflagellate</name>
    <dbReference type="NCBI Taxonomy" id="2966"/>
    <lineage>
        <taxon>Eukaryota</taxon>
        <taxon>Sar</taxon>
        <taxon>Alveolata</taxon>
        <taxon>Dinophyceae</taxon>
        <taxon>Noctilucales</taxon>
        <taxon>Noctilucaceae</taxon>
        <taxon>Noctiluca</taxon>
    </lineage>
</organism>
<dbReference type="InterPro" id="IPR025659">
    <property type="entry name" value="Tubby-like_C"/>
</dbReference>
<dbReference type="Gene3D" id="2.40.160.200">
    <property type="entry name" value="LURP1-related"/>
    <property type="match status" value="1"/>
</dbReference>
<keyword evidence="1" id="KW-0812">Transmembrane</keyword>
<dbReference type="EMBL" id="HBFQ01023941">
    <property type="protein sequence ID" value="CAD8842533.1"/>
    <property type="molecule type" value="Transcribed_RNA"/>
</dbReference>
<sequence length="372" mass="40644">MAPSVVEHGFDEGCDDSDETYMLMQSHRFASVGATNAVHPDIHSNSPLMRWADRWTGSTGMILSDSWSTSENSIGAILLPVFLIPLLAAGIFACWWFRPFKIHEQRDVPPLLASRRSTEPSSSHLSVRQSSARPSLLSNRFPSLKPTALCPEMVVAADMECIFAVPALKMPLSAQEGMLLRNVTDKNGKALLRLALTRVPADKARSLESEYVMLTKLDETEMAFCELDVSNRGAPLSSIYLTTGDVYATVAEEIGYMPPSGTEVRSEQRSFMVTGVSPNSLQLRFTGDFLNRDISVVAVNTGRRVAVITAGEDMPVTRTRDDCYQVRLGPNADGALILVALIVMDRLLAFSTQPPLATSPALSMGTENLLTM</sequence>
<evidence type="ECO:0000256" key="1">
    <source>
        <dbReference type="SAM" id="Phobius"/>
    </source>
</evidence>
<reference evidence="2" key="1">
    <citation type="submission" date="2021-01" db="EMBL/GenBank/DDBJ databases">
        <authorList>
            <person name="Corre E."/>
            <person name="Pelletier E."/>
            <person name="Niang G."/>
            <person name="Scheremetjew M."/>
            <person name="Finn R."/>
            <person name="Kale V."/>
            <person name="Holt S."/>
            <person name="Cochrane G."/>
            <person name="Meng A."/>
            <person name="Brown T."/>
            <person name="Cohen L."/>
        </authorList>
    </citation>
    <scope>NUCLEOTIDE SEQUENCE</scope>
</reference>
<name>A0A7S1A5J4_NOCSC</name>
<feature type="transmembrane region" description="Helical" evidence="1">
    <location>
        <begin position="74"/>
        <end position="97"/>
    </location>
</feature>
<accession>A0A7S1A5J4</accession>
<gene>
    <name evidence="2" type="ORF">NSCI0253_LOCUS16881</name>
</gene>
<keyword evidence="1" id="KW-0472">Membrane</keyword>
<dbReference type="SUPFAM" id="SSF54518">
    <property type="entry name" value="Tubby C-terminal domain-like"/>
    <property type="match status" value="1"/>
</dbReference>
<dbReference type="AlphaFoldDB" id="A0A7S1A5J4"/>
<keyword evidence="1" id="KW-1133">Transmembrane helix</keyword>
<protein>
    <recommendedName>
        <fullName evidence="3">Tubby C-terminal domain-containing protein</fullName>
    </recommendedName>
</protein>
<evidence type="ECO:0000313" key="2">
    <source>
        <dbReference type="EMBL" id="CAD8842533.1"/>
    </source>
</evidence>
<proteinExistence type="predicted"/>